<evidence type="ECO:0000313" key="2">
    <source>
        <dbReference type="Proteomes" id="UP000037446"/>
    </source>
</evidence>
<dbReference type="Proteomes" id="UP000037446">
    <property type="component" value="Unassembled WGS sequence"/>
</dbReference>
<accession>A0A0L1KGR5</accession>
<dbReference type="AlphaFoldDB" id="A0A0L1KGR5"/>
<proteinExistence type="predicted"/>
<gene>
    <name evidence="1" type="ORF">J121_1859</name>
</gene>
<protein>
    <submittedName>
        <fullName evidence="1">Uncharacterized protein</fullName>
    </submittedName>
</protein>
<sequence length="50" mass="5421">MEFPKIDLESLPELDTAMGVFGSIPASGGGDTVVSVMIYLFDHMMVDMLL</sequence>
<dbReference type="RefSeq" id="WP_156488935.1">
    <property type="nucleotide sequence ID" value="NZ_JYNE01000015.1"/>
</dbReference>
<reference evidence="1" key="1">
    <citation type="submission" date="2015-02" db="EMBL/GenBank/DDBJ databases">
        <authorList>
            <person name="Chooi Y.-H."/>
        </authorList>
    </citation>
    <scope>NUCLEOTIDE SEQUENCE [LARGE SCALE GENOMIC DNA]</scope>
    <source>
        <strain evidence="1">LAMA 915</strain>
    </source>
</reference>
<dbReference type="GeneID" id="93685017"/>
<organism evidence="1 2">
    <name type="scientific">Qipengyuania citrea LAMA 915</name>
    <dbReference type="NCBI Taxonomy" id="1306953"/>
    <lineage>
        <taxon>Bacteria</taxon>
        <taxon>Pseudomonadati</taxon>
        <taxon>Pseudomonadota</taxon>
        <taxon>Alphaproteobacteria</taxon>
        <taxon>Sphingomonadales</taxon>
        <taxon>Erythrobacteraceae</taxon>
        <taxon>Qipengyuania</taxon>
    </lineage>
</organism>
<name>A0A0L1KGR5_9SPHN</name>
<dbReference type="EMBL" id="JYNE01000015">
    <property type="protein sequence ID" value="KNH03270.1"/>
    <property type="molecule type" value="Genomic_DNA"/>
</dbReference>
<dbReference type="PATRIC" id="fig|1306953.7.peg.1910"/>
<evidence type="ECO:0000313" key="1">
    <source>
        <dbReference type="EMBL" id="KNH03270.1"/>
    </source>
</evidence>
<dbReference type="STRING" id="1306953.J121_1859"/>
<comment type="caution">
    <text evidence="1">The sequence shown here is derived from an EMBL/GenBank/DDBJ whole genome shotgun (WGS) entry which is preliminary data.</text>
</comment>